<protein>
    <submittedName>
        <fullName evidence="1">Uncharacterized protein</fullName>
    </submittedName>
</protein>
<organism evidence="1 2">
    <name type="scientific">Klebsormidium nitens</name>
    <name type="common">Green alga</name>
    <name type="synonym">Ulothrix nitens</name>
    <dbReference type="NCBI Taxonomy" id="105231"/>
    <lineage>
        <taxon>Eukaryota</taxon>
        <taxon>Viridiplantae</taxon>
        <taxon>Streptophyta</taxon>
        <taxon>Klebsormidiophyceae</taxon>
        <taxon>Klebsormidiales</taxon>
        <taxon>Klebsormidiaceae</taxon>
        <taxon>Klebsormidium</taxon>
    </lineage>
</organism>
<evidence type="ECO:0000313" key="1">
    <source>
        <dbReference type="EMBL" id="GAQ88916.1"/>
    </source>
</evidence>
<dbReference type="Proteomes" id="UP000054558">
    <property type="component" value="Unassembled WGS sequence"/>
</dbReference>
<dbReference type="EMBL" id="DF237418">
    <property type="protein sequence ID" value="GAQ88916.1"/>
    <property type="molecule type" value="Genomic_DNA"/>
</dbReference>
<sequence>MGITTFEGLNNDVVCLILDKTLKPYPPGIDSETIARFACVSSRYANLVKERGWERACRNALPDVCEILLRGDKESPGDAGLIRNKSPFFLLSNYESGSCHVVQSTYTEWITQRATWNVWEAVPKAQRDVTFPLQDTNVAIAKVYRGMVADVSALAPGFAHKRGDKTICEDEPAALNVDRKAALKMPAAKQCPFCAKPMQRISSRFHSESFRDSFGAAYAEFHICSSGHVYGMSAVKVYPSRRTDASD</sequence>
<accession>A0A1Y1IJK7</accession>
<evidence type="ECO:0000313" key="2">
    <source>
        <dbReference type="Proteomes" id="UP000054558"/>
    </source>
</evidence>
<keyword evidence="2" id="KW-1185">Reference proteome</keyword>
<proteinExistence type="predicted"/>
<name>A0A1Y1IJK7_KLENI</name>
<dbReference type="AlphaFoldDB" id="A0A1Y1IJK7"/>
<reference evidence="1 2" key="1">
    <citation type="journal article" date="2014" name="Nat. Commun.">
        <title>Klebsormidium flaccidum genome reveals primary factors for plant terrestrial adaptation.</title>
        <authorList>
            <person name="Hori K."/>
            <person name="Maruyama F."/>
            <person name="Fujisawa T."/>
            <person name="Togashi T."/>
            <person name="Yamamoto N."/>
            <person name="Seo M."/>
            <person name="Sato S."/>
            <person name="Yamada T."/>
            <person name="Mori H."/>
            <person name="Tajima N."/>
            <person name="Moriyama T."/>
            <person name="Ikeuchi M."/>
            <person name="Watanabe M."/>
            <person name="Wada H."/>
            <person name="Kobayashi K."/>
            <person name="Saito M."/>
            <person name="Masuda T."/>
            <person name="Sasaki-Sekimoto Y."/>
            <person name="Mashiguchi K."/>
            <person name="Awai K."/>
            <person name="Shimojima M."/>
            <person name="Masuda S."/>
            <person name="Iwai M."/>
            <person name="Nobusawa T."/>
            <person name="Narise T."/>
            <person name="Kondo S."/>
            <person name="Saito H."/>
            <person name="Sato R."/>
            <person name="Murakawa M."/>
            <person name="Ihara Y."/>
            <person name="Oshima-Yamada Y."/>
            <person name="Ohtaka K."/>
            <person name="Satoh M."/>
            <person name="Sonobe K."/>
            <person name="Ishii M."/>
            <person name="Ohtani R."/>
            <person name="Kanamori-Sato M."/>
            <person name="Honoki R."/>
            <person name="Miyazaki D."/>
            <person name="Mochizuki H."/>
            <person name="Umetsu J."/>
            <person name="Higashi K."/>
            <person name="Shibata D."/>
            <person name="Kamiya Y."/>
            <person name="Sato N."/>
            <person name="Nakamura Y."/>
            <person name="Tabata S."/>
            <person name="Ida S."/>
            <person name="Kurokawa K."/>
            <person name="Ohta H."/>
        </authorList>
    </citation>
    <scope>NUCLEOTIDE SEQUENCE [LARGE SCALE GENOMIC DNA]</scope>
    <source>
        <strain evidence="1 2">NIES-2285</strain>
    </source>
</reference>
<gene>
    <name evidence="1" type="ORF">KFL_004690085</name>
</gene>